<sequence>MNDTADQAAAREAINLAEALEMQRIAALNTPRLSPVGYCHNPVCGEELGDHSPRLFCGPKCAEQYERYGGVR</sequence>
<dbReference type="Proteomes" id="UP000671877">
    <property type="component" value="Segment"/>
</dbReference>
<gene>
    <name evidence="1" type="ORF">XccvBFoX5_gp36c</name>
</gene>
<organism evidence="1 2">
    <name type="scientific">Xanthomonas phage FoX5</name>
    <dbReference type="NCBI Taxonomy" id="2723901"/>
    <lineage>
        <taxon>Viruses</taxon>
        <taxon>Duplodnaviria</taxon>
        <taxon>Heunggongvirae</taxon>
        <taxon>Uroviricota</taxon>
        <taxon>Caudoviricetes</taxon>
        <taxon>Foxunavirus</taxon>
        <taxon>Foxunavirus fox5</taxon>
    </lineage>
</organism>
<reference evidence="1 2" key="1">
    <citation type="submission" date="2020-03" db="EMBL/GenBank/DDBJ databases">
        <title>Development of an integrated pest management strategy to control Xanthomonas campestris pv. campestris by using bacteriophages.</title>
        <authorList>
            <person name="Holtappels D."/>
            <person name="Rombouts S."/>
            <person name="Lavigne R."/>
            <person name="Wagemans J."/>
        </authorList>
    </citation>
    <scope>NUCLEOTIDE SEQUENCE [LARGE SCALE GENOMIC DNA]</scope>
</reference>
<keyword evidence="2" id="KW-1185">Reference proteome</keyword>
<proteinExistence type="predicted"/>
<protein>
    <submittedName>
        <fullName evidence="1">Uncharacterized protein</fullName>
    </submittedName>
</protein>
<dbReference type="EMBL" id="MT161384">
    <property type="protein sequence ID" value="QJB22014.1"/>
    <property type="molecule type" value="Genomic_DNA"/>
</dbReference>
<evidence type="ECO:0000313" key="2">
    <source>
        <dbReference type="Proteomes" id="UP000671877"/>
    </source>
</evidence>
<name>A0A858NR10_9CAUD</name>
<accession>A0A858NR10</accession>
<evidence type="ECO:0000313" key="1">
    <source>
        <dbReference type="EMBL" id="QJB22014.1"/>
    </source>
</evidence>